<dbReference type="EMBL" id="JAWQEG010000836">
    <property type="protein sequence ID" value="KAK3884913.1"/>
    <property type="molecule type" value="Genomic_DNA"/>
</dbReference>
<dbReference type="SMART" id="SM00343">
    <property type="entry name" value="ZnF_C2HC"/>
    <property type="match status" value="1"/>
</dbReference>
<dbReference type="Pfam" id="PF00098">
    <property type="entry name" value="zf-CCHC"/>
    <property type="match status" value="1"/>
</dbReference>
<dbReference type="SUPFAM" id="SSF47353">
    <property type="entry name" value="Retrovirus capsid dimerization domain-like"/>
    <property type="match status" value="1"/>
</dbReference>
<dbReference type="GO" id="GO:0008270">
    <property type="term" value="F:zinc ion binding"/>
    <property type="evidence" value="ECO:0007669"/>
    <property type="project" value="UniProtKB-KW"/>
</dbReference>
<dbReference type="PANTHER" id="PTHR46888:SF13">
    <property type="entry name" value="RIBONUCLEASE H"/>
    <property type="match status" value="1"/>
</dbReference>
<reference evidence="4" key="1">
    <citation type="submission" date="2023-10" db="EMBL/GenBank/DDBJ databases">
        <title>Genome assemblies of two species of porcelain crab, Petrolisthes cinctipes and Petrolisthes manimaculis (Anomura: Porcellanidae).</title>
        <authorList>
            <person name="Angst P."/>
        </authorList>
    </citation>
    <scope>NUCLEOTIDE SEQUENCE</scope>
    <source>
        <strain evidence="4">PB745_01</strain>
        <tissue evidence="4">Gill</tissue>
    </source>
</reference>
<feature type="transmembrane region" description="Helical" evidence="2">
    <location>
        <begin position="817"/>
        <end position="838"/>
    </location>
</feature>
<dbReference type="Pfam" id="PF02023">
    <property type="entry name" value="SCAN"/>
    <property type="match status" value="1"/>
</dbReference>
<evidence type="ECO:0000259" key="3">
    <source>
        <dbReference type="PROSITE" id="PS50158"/>
    </source>
</evidence>
<feature type="domain" description="CCHC-type" evidence="3">
    <location>
        <begin position="377"/>
        <end position="390"/>
    </location>
</feature>
<dbReference type="Gene3D" id="4.10.60.10">
    <property type="entry name" value="Zinc finger, CCHC-type"/>
    <property type="match status" value="1"/>
</dbReference>
<dbReference type="InterPro" id="IPR001878">
    <property type="entry name" value="Znf_CCHC"/>
</dbReference>
<sequence length="839" mass="95155">MHLVSERDVFEFCNSNPRLDDLVTLSVHELRLITQYLALEIHGTANKQELLNEVANKLSILEVPVVGCEGGETSGTKEPVITPSNVAMPTEQQASVPSALDIHLQLQYAQIRLEQSRINAEAETTKLETARVQAQLEQAKLDHEVQMRQSRQNDFEITKYVKLVPEFNEHDVTKFFAMFENVASSLSWPKSKWSIMLQTVLKGKAQNAYASLSADQSFDYDTVKRVIMNAYELVPEVYRLKFRTERKPSNQTYVEFARDKRELMNRWLDSSKVTTLDDLKQLILLEEYRKSIPREISVYLLEREVKGIERAAILADEYSLNHRFPSQKFTTYCKGKGVSNESYHVRVSPQDVAVSQSPFKPVKTFGESKGNLKLRTCYLCGKAGHLARDCWSKQRDVSQRDVSQRDVSQRDVSQRDVSQRDICQRDVNQRGKPVALVSKDRSLECDSAKVAHRSPARIKGENDQCRHSVTQSVALLSTMRGERVETRMGSTVVRANNPKWNCGEGDLEEDPFVGNYDTSLSEGLISCGENREEVTMLRDSGALQSLLLKGVGPVEKSGKTVLVNSLWGLDAVALVTMGSLPVVSEIPVESKETEKLVEEVPDVFPVCAVTRSMTARKESEPDETEMELPLCEGLEVDLSETFLANLDSGHESREEEEFSLSRKYLIERQKADSSLQKLFDVVDDECSEFYVTNDVPDDCMEQDPAIEITEPWNSSEETTIALEQKLEEKLSHLNVSQKEDFTALLLRYPEVFRNTPGYTNMTTHDVDEVDMSLTPLGISHWRWQLVDFSEPLFMDETRVIYQRPTPQADIAGFAKPYSSLVMFVCGVMSFNVLLFLLLH</sequence>
<evidence type="ECO:0000313" key="4">
    <source>
        <dbReference type="EMBL" id="KAK3884913.1"/>
    </source>
</evidence>
<keyword evidence="5" id="KW-1185">Reference proteome</keyword>
<comment type="caution">
    <text evidence="4">The sequence shown here is derived from an EMBL/GenBank/DDBJ whole genome shotgun (WGS) entry which is preliminary data.</text>
</comment>
<evidence type="ECO:0000256" key="2">
    <source>
        <dbReference type="SAM" id="Phobius"/>
    </source>
</evidence>
<protein>
    <recommendedName>
        <fullName evidence="3">CCHC-type domain-containing protein</fullName>
    </recommendedName>
</protein>
<dbReference type="PROSITE" id="PS50158">
    <property type="entry name" value="ZF_CCHC"/>
    <property type="match status" value="1"/>
</dbReference>
<dbReference type="InterPro" id="IPR038269">
    <property type="entry name" value="SCAN_sf"/>
</dbReference>
<dbReference type="InterPro" id="IPR003309">
    <property type="entry name" value="SCAN_dom"/>
</dbReference>
<keyword evidence="2" id="KW-0812">Transmembrane</keyword>
<dbReference type="AlphaFoldDB" id="A0AAE1G884"/>
<proteinExistence type="predicted"/>
<keyword evidence="2" id="KW-1133">Transmembrane helix</keyword>
<dbReference type="SUPFAM" id="SSF57756">
    <property type="entry name" value="Retrovirus zinc finger-like domains"/>
    <property type="match status" value="1"/>
</dbReference>
<evidence type="ECO:0000256" key="1">
    <source>
        <dbReference type="PROSITE-ProRule" id="PRU00047"/>
    </source>
</evidence>
<organism evidence="4 5">
    <name type="scientific">Petrolisthes cinctipes</name>
    <name type="common">Flat porcelain crab</name>
    <dbReference type="NCBI Taxonomy" id="88211"/>
    <lineage>
        <taxon>Eukaryota</taxon>
        <taxon>Metazoa</taxon>
        <taxon>Ecdysozoa</taxon>
        <taxon>Arthropoda</taxon>
        <taxon>Crustacea</taxon>
        <taxon>Multicrustacea</taxon>
        <taxon>Malacostraca</taxon>
        <taxon>Eumalacostraca</taxon>
        <taxon>Eucarida</taxon>
        <taxon>Decapoda</taxon>
        <taxon>Pleocyemata</taxon>
        <taxon>Anomura</taxon>
        <taxon>Galatheoidea</taxon>
        <taxon>Porcellanidae</taxon>
        <taxon>Petrolisthes</taxon>
    </lineage>
</organism>
<name>A0AAE1G884_PETCI</name>
<evidence type="ECO:0000313" key="5">
    <source>
        <dbReference type="Proteomes" id="UP001286313"/>
    </source>
</evidence>
<keyword evidence="1" id="KW-0862">Zinc</keyword>
<dbReference type="GO" id="GO:0003676">
    <property type="term" value="F:nucleic acid binding"/>
    <property type="evidence" value="ECO:0007669"/>
    <property type="project" value="InterPro"/>
</dbReference>
<accession>A0AAE1G884</accession>
<dbReference type="InterPro" id="IPR036875">
    <property type="entry name" value="Znf_CCHC_sf"/>
</dbReference>
<dbReference type="Gene3D" id="1.10.4020.10">
    <property type="entry name" value="DNA breaking-rejoining enzymes"/>
    <property type="match status" value="1"/>
</dbReference>
<dbReference type="Proteomes" id="UP001286313">
    <property type="component" value="Unassembled WGS sequence"/>
</dbReference>
<gene>
    <name evidence="4" type="ORF">Pcinc_010842</name>
</gene>
<dbReference type="PANTHER" id="PTHR46888">
    <property type="entry name" value="ZINC KNUCKLE DOMAINCONTAINING PROTEIN-RELATED"/>
    <property type="match status" value="1"/>
</dbReference>
<keyword evidence="1" id="KW-0479">Metal-binding</keyword>
<keyword evidence="2" id="KW-0472">Membrane</keyword>
<keyword evidence="1" id="KW-0863">Zinc-finger</keyword>